<feature type="compositionally biased region" description="Low complexity" evidence="1">
    <location>
        <begin position="21"/>
        <end position="49"/>
    </location>
</feature>
<name>A0A9W8N7F2_9PEZI</name>
<proteinExistence type="predicted"/>
<comment type="caution">
    <text evidence="2">The sequence shown here is derived from an EMBL/GenBank/DDBJ whole genome shotgun (WGS) entry which is preliminary data.</text>
</comment>
<protein>
    <submittedName>
        <fullName evidence="2">Uncharacterized protein</fullName>
    </submittedName>
</protein>
<dbReference type="Proteomes" id="UP001148614">
    <property type="component" value="Unassembled WGS sequence"/>
</dbReference>
<accession>A0A9W8N7F2</accession>
<reference evidence="2" key="1">
    <citation type="submission" date="2022-07" db="EMBL/GenBank/DDBJ databases">
        <title>Genome Sequence of Xylaria arbuscula.</title>
        <authorList>
            <person name="Buettner E."/>
        </authorList>
    </citation>
    <scope>NUCLEOTIDE SEQUENCE</scope>
    <source>
        <strain evidence="2">VT107</strain>
    </source>
</reference>
<evidence type="ECO:0000313" key="2">
    <source>
        <dbReference type="EMBL" id="KAJ3561612.1"/>
    </source>
</evidence>
<evidence type="ECO:0000313" key="3">
    <source>
        <dbReference type="Proteomes" id="UP001148614"/>
    </source>
</evidence>
<gene>
    <name evidence="2" type="ORF">NPX13_g8877</name>
</gene>
<keyword evidence="3" id="KW-1185">Reference proteome</keyword>
<sequence>MGDTSMPGSGAAASSTRDATSNGSFSSGLSSLAPTTSTTSQSSFSANQSKNGTPMASQSSLTPGAATAITAGGAAAVDVGAVTTPIKPALPALPAFPASQAPSQPTDIQQRNRKYLDAINSRLQNFSGSPTDLLKVANVLQQLDSAFGDLEYAQMELEEVLIQYQADGYISNRQNSKRHGAIADMHRAIQWMGQSMNQLWNIQKRQKTDY</sequence>
<dbReference type="EMBL" id="JANPWZ010002040">
    <property type="protein sequence ID" value="KAJ3561612.1"/>
    <property type="molecule type" value="Genomic_DNA"/>
</dbReference>
<feature type="compositionally biased region" description="Polar residues" evidence="1">
    <location>
        <begin position="50"/>
        <end position="61"/>
    </location>
</feature>
<feature type="region of interest" description="Disordered" evidence="1">
    <location>
        <begin position="1"/>
        <end position="61"/>
    </location>
</feature>
<evidence type="ECO:0000256" key="1">
    <source>
        <dbReference type="SAM" id="MobiDB-lite"/>
    </source>
</evidence>
<organism evidence="2 3">
    <name type="scientific">Xylaria arbuscula</name>
    <dbReference type="NCBI Taxonomy" id="114810"/>
    <lineage>
        <taxon>Eukaryota</taxon>
        <taxon>Fungi</taxon>
        <taxon>Dikarya</taxon>
        <taxon>Ascomycota</taxon>
        <taxon>Pezizomycotina</taxon>
        <taxon>Sordariomycetes</taxon>
        <taxon>Xylariomycetidae</taxon>
        <taxon>Xylariales</taxon>
        <taxon>Xylariaceae</taxon>
        <taxon>Xylaria</taxon>
    </lineage>
</organism>
<dbReference type="AlphaFoldDB" id="A0A9W8N7F2"/>